<accession>A0A183JLK6</accession>
<name>A0A183JLK6_9TREM</name>
<sequence length="205" mass="22573">LTLFSHKESISSRLLVNSSSTHSPSTTLSVNPSADQSSMVLIDPFTLNEFIHTSSLSSSTHKSGSTNCLEKNNRLIYSKLDTQLNQNTSNYRSSSANFYYASNYHHTFPTTSSSPGVYSFHTSQFSISPVLSSGSKPPKTFVPTACVLPSTSHRDPSFSVLFLTIKTKTSRSVILFIDDCETVIVILDNIIITLLTSRRVICCFI</sequence>
<proteinExistence type="predicted"/>
<dbReference type="AlphaFoldDB" id="A0A183JLK6"/>
<dbReference type="WBParaSite" id="SCUD_0000358701-mRNA-1">
    <property type="protein sequence ID" value="SCUD_0000358701-mRNA-1"/>
    <property type="gene ID" value="SCUD_0000358701"/>
</dbReference>
<evidence type="ECO:0000313" key="1">
    <source>
        <dbReference type="WBParaSite" id="SCUD_0000358701-mRNA-1"/>
    </source>
</evidence>
<organism evidence="1">
    <name type="scientific">Schistosoma curassoni</name>
    <dbReference type="NCBI Taxonomy" id="6186"/>
    <lineage>
        <taxon>Eukaryota</taxon>
        <taxon>Metazoa</taxon>
        <taxon>Spiralia</taxon>
        <taxon>Lophotrochozoa</taxon>
        <taxon>Platyhelminthes</taxon>
        <taxon>Trematoda</taxon>
        <taxon>Digenea</taxon>
        <taxon>Strigeidida</taxon>
        <taxon>Schistosomatoidea</taxon>
        <taxon>Schistosomatidae</taxon>
        <taxon>Schistosoma</taxon>
    </lineage>
</organism>
<protein>
    <submittedName>
        <fullName evidence="1">Ovule protein</fullName>
    </submittedName>
</protein>
<reference evidence="1" key="1">
    <citation type="submission" date="2016-06" db="UniProtKB">
        <authorList>
            <consortium name="WormBaseParasite"/>
        </authorList>
    </citation>
    <scope>IDENTIFICATION</scope>
</reference>